<dbReference type="InterPro" id="IPR002477">
    <property type="entry name" value="Peptidoglycan-bd-like"/>
</dbReference>
<feature type="chain" id="PRO_5023806888" description="Peptidase metallopeptidase domain-containing protein" evidence="13">
    <location>
        <begin position="28"/>
        <end position="351"/>
    </location>
</feature>
<feature type="binding site" evidence="11">
    <location>
        <position position="270"/>
    </location>
    <ligand>
        <name>Zn(2+)</name>
        <dbReference type="ChEBI" id="CHEBI:29105"/>
        <label>2</label>
        <note>catalytic</note>
    </ligand>
</feature>
<dbReference type="GO" id="GO:0008270">
    <property type="term" value="F:zinc ion binding"/>
    <property type="evidence" value="ECO:0007669"/>
    <property type="project" value="InterPro"/>
</dbReference>
<dbReference type="Gene3D" id="3.40.390.10">
    <property type="entry name" value="Collagenase (Catalytic Domain)"/>
    <property type="match status" value="1"/>
</dbReference>
<keyword evidence="2" id="KW-0645">Protease</keyword>
<dbReference type="GO" id="GO:0006508">
    <property type="term" value="P:proteolysis"/>
    <property type="evidence" value="ECO:0007669"/>
    <property type="project" value="UniProtKB-KW"/>
</dbReference>
<dbReference type="FunFam" id="3.40.390.10:FF:000018">
    <property type="entry name" value="Metalloendoproteinase 1"/>
    <property type="match status" value="1"/>
</dbReference>
<feature type="binding site" evidence="11">
    <location>
        <position position="246"/>
    </location>
    <ligand>
        <name>Ca(2+)</name>
        <dbReference type="ChEBI" id="CHEBI:29108"/>
        <label>3</label>
    </ligand>
</feature>
<proteinExistence type="inferred from homology"/>
<dbReference type="Pfam" id="PF00413">
    <property type="entry name" value="Peptidase_M10"/>
    <property type="match status" value="1"/>
</dbReference>
<keyword evidence="11" id="KW-0106">Calcium</keyword>
<evidence type="ECO:0000256" key="4">
    <source>
        <dbReference type="ARBA" id="ARBA00022729"/>
    </source>
</evidence>
<dbReference type="OrthoDB" id="406838at2759"/>
<evidence type="ECO:0000313" key="16">
    <source>
        <dbReference type="Proteomes" id="UP000324897"/>
    </source>
</evidence>
<keyword evidence="16" id="KW-1185">Reference proteome</keyword>
<dbReference type="GO" id="GO:0031012">
    <property type="term" value="C:extracellular matrix"/>
    <property type="evidence" value="ECO:0007669"/>
    <property type="project" value="InterPro"/>
</dbReference>
<dbReference type="Proteomes" id="UP000324897">
    <property type="component" value="Chromosome 7"/>
</dbReference>
<dbReference type="CDD" id="cd04278">
    <property type="entry name" value="ZnMc_MMP"/>
    <property type="match status" value="1"/>
</dbReference>
<dbReference type="InterPro" id="IPR024079">
    <property type="entry name" value="MetalloPept_cat_dom_sf"/>
</dbReference>
<name>A0A5J9UBI4_9POAL</name>
<keyword evidence="7" id="KW-0482">Metalloprotease</keyword>
<evidence type="ECO:0000256" key="6">
    <source>
        <dbReference type="ARBA" id="ARBA00022833"/>
    </source>
</evidence>
<feature type="binding site" evidence="11">
    <location>
        <position position="280"/>
    </location>
    <ligand>
        <name>Zn(2+)</name>
        <dbReference type="ChEBI" id="CHEBI:29105"/>
        <label>2</label>
        <note>catalytic</note>
    </ligand>
</feature>
<evidence type="ECO:0000256" key="8">
    <source>
        <dbReference type="ARBA" id="ARBA00023145"/>
    </source>
</evidence>
<feature type="active site" evidence="10">
    <location>
        <position position="271"/>
    </location>
</feature>
<dbReference type="AlphaFoldDB" id="A0A5J9UBI4"/>
<evidence type="ECO:0000256" key="5">
    <source>
        <dbReference type="ARBA" id="ARBA00022801"/>
    </source>
</evidence>
<feature type="binding site" evidence="11">
    <location>
        <position position="206"/>
    </location>
    <ligand>
        <name>Ca(2+)</name>
        <dbReference type="ChEBI" id="CHEBI:29108"/>
        <label>2</label>
    </ligand>
</feature>
<feature type="binding site" evidence="11">
    <location>
        <position position="243"/>
    </location>
    <ligand>
        <name>Ca(2+)</name>
        <dbReference type="ChEBI" id="CHEBI:29108"/>
        <label>3</label>
    </ligand>
</feature>
<evidence type="ECO:0000259" key="14">
    <source>
        <dbReference type="SMART" id="SM00235"/>
    </source>
</evidence>
<protein>
    <recommendedName>
        <fullName evidence="14">Peptidase metallopeptidase domain-containing protein</fullName>
    </recommendedName>
</protein>
<dbReference type="Pfam" id="PF01471">
    <property type="entry name" value="PG_binding_1"/>
    <property type="match status" value="1"/>
</dbReference>
<feature type="binding site" evidence="11">
    <location>
        <position position="288"/>
    </location>
    <ligand>
        <name>Zn(2+)</name>
        <dbReference type="ChEBI" id="CHEBI:29105"/>
        <label>2</label>
        <note>catalytic</note>
    </ligand>
</feature>
<evidence type="ECO:0000313" key="15">
    <source>
        <dbReference type="EMBL" id="TVU20571.1"/>
    </source>
</evidence>
<feature type="non-terminal residue" evidence="15">
    <location>
        <position position="1"/>
    </location>
</feature>
<evidence type="ECO:0000256" key="11">
    <source>
        <dbReference type="PIRSR" id="PIRSR621190-2"/>
    </source>
</evidence>
<dbReference type="SMART" id="SM00235">
    <property type="entry name" value="ZnMc"/>
    <property type="match status" value="1"/>
</dbReference>
<feature type="binding site" evidence="11">
    <location>
        <position position="274"/>
    </location>
    <ligand>
        <name>Zn(2+)</name>
        <dbReference type="ChEBI" id="CHEBI:29105"/>
        <label>2</label>
        <note>catalytic</note>
    </ligand>
</feature>
<dbReference type="InterPro" id="IPR001818">
    <property type="entry name" value="Pept_M10_metallopeptidase"/>
</dbReference>
<evidence type="ECO:0000256" key="13">
    <source>
        <dbReference type="SAM" id="SignalP"/>
    </source>
</evidence>
<evidence type="ECO:0000256" key="1">
    <source>
        <dbReference type="ARBA" id="ARBA00009614"/>
    </source>
</evidence>
<dbReference type="PANTHER" id="PTHR10201:SF257">
    <property type="entry name" value="PEPTIDASE METALLOPEPTIDASE DOMAIN-CONTAINING PROTEIN"/>
    <property type="match status" value="1"/>
</dbReference>
<feature type="binding site" evidence="11">
    <location>
        <position position="216"/>
    </location>
    <ligand>
        <name>Zn(2+)</name>
        <dbReference type="ChEBI" id="CHEBI:29105"/>
        <label>1</label>
    </ligand>
</feature>
<accession>A0A5J9UBI4</accession>
<feature type="binding site" evidence="11">
    <location>
        <position position="223"/>
    </location>
    <ligand>
        <name>Ca(2+)</name>
        <dbReference type="ChEBI" id="CHEBI:29108"/>
        <label>3</label>
    </ligand>
</feature>
<sequence length="351" mass="38165">MHRSGRAVARFLVLLLGLVSCLHVVTARPDPPALRQHRRPDGAAWSSFEHLQDAPRGSSVQGLAELKSYLARFGYMQPSPEHDDDAFDEHMESAVKRFQSKLSLPVTGQLDSATLARIMSPRCGVGDMSVSVSASKSAAAKFAFLNGEPRWTLPDKLALTYAISPTATVAYLPREAVRAAFRSAFARWARVIPVDFVEIDYYGVADIKVGFYDGEHGDGSPFDGPLGVLAHAGGPIHGGLHLDAAEAWTVDLDAEKPFSEVFDLESVATHEIGHVLGLNHSSSYEAVMYPYISPRERKLRLSDDDIEAVQLLYGSNPSFRHSISMAPGRTSCLAGLISLVCVVFAVLVTQF</sequence>
<feature type="binding site" evidence="11">
    <location>
        <position position="218"/>
    </location>
    <ligand>
        <name>Zn(2+)</name>
        <dbReference type="ChEBI" id="CHEBI:29105"/>
        <label>1</label>
    </ligand>
</feature>
<keyword evidence="12" id="KW-0812">Transmembrane</keyword>
<evidence type="ECO:0000256" key="3">
    <source>
        <dbReference type="ARBA" id="ARBA00022723"/>
    </source>
</evidence>
<evidence type="ECO:0000256" key="10">
    <source>
        <dbReference type="PIRSR" id="PIRSR621190-1"/>
    </source>
</evidence>
<keyword evidence="12" id="KW-1133">Transmembrane helix</keyword>
<dbReference type="InterPro" id="IPR006026">
    <property type="entry name" value="Peptidase_Metallo"/>
</dbReference>
<evidence type="ECO:0000256" key="9">
    <source>
        <dbReference type="ARBA" id="ARBA00023180"/>
    </source>
</evidence>
<feature type="binding site" description="in inhibited form" evidence="11">
    <location>
        <position position="123"/>
    </location>
    <ligand>
        <name>Zn(2+)</name>
        <dbReference type="ChEBI" id="CHEBI:29105"/>
        <label>2</label>
        <note>catalytic</note>
    </ligand>
</feature>
<dbReference type="SUPFAM" id="SSF47090">
    <property type="entry name" value="PGBD-like"/>
    <property type="match status" value="1"/>
</dbReference>
<gene>
    <name evidence="15" type="ORF">EJB05_36785</name>
</gene>
<feature type="binding site" evidence="11">
    <location>
        <position position="231"/>
    </location>
    <ligand>
        <name>Zn(2+)</name>
        <dbReference type="ChEBI" id="CHEBI:29105"/>
        <label>1</label>
    </ligand>
</feature>
<keyword evidence="6 11" id="KW-0862">Zinc</keyword>
<dbReference type="InterPro" id="IPR033739">
    <property type="entry name" value="M10A_MMP"/>
</dbReference>
<reference evidence="15 16" key="1">
    <citation type="journal article" date="2019" name="Sci. Rep.">
        <title>A high-quality genome of Eragrostis curvula grass provides insights into Poaceae evolution and supports new strategies to enhance forage quality.</title>
        <authorList>
            <person name="Carballo J."/>
            <person name="Santos B.A.C.M."/>
            <person name="Zappacosta D."/>
            <person name="Garbus I."/>
            <person name="Selva J.P."/>
            <person name="Gallo C.A."/>
            <person name="Diaz A."/>
            <person name="Albertini E."/>
            <person name="Caccamo M."/>
            <person name="Echenique V."/>
        </authorList>
    </citation>
    <scope>NUCLEOTIDE SEQUENCE [LARGE SCALE GENOMIC DNA]</scope>
    <source>
        <strain evidence="16">cv. Victoria</strain>
        <tissue evidence="15">Leaf</tissue>
    </source>
</reference>
<dbReference type="Gramene" id="TVU20571">
    <property type="protein sequence ID" value="TVU20571"/>
    <property type="gene ID" value="EJB05_36785"/>
</dbReference>
<comment type="cofactor">
    <cofactor evidence="11">
        <name>Zn(2+)</name>
        <dbReference type="ChEBI" id="CHEBI:29105"/>
    </cofactor>
    <text evidence="11">Binds 2 Zn(2+) ions per subunit.</text>
</comment>
<feature type="domain" description="Peptidase metallopeptidase" evidence="14">
    <location>
        <begin position="147"/>
        <end position="315"/>
    </location>
</feature>
<feature type="signal peptide" evidence="13">
    <location>
        <begin position="1"/>
        <end position="27"/>
    </location>
</feature>
<keyword evidence="12" id="KW-0472">Membrane</keyword>
<keyword evidence="8" id="KW-0865">Zymogen</keyword>
<dbReference type="PRINTS" id="PR00138">
    <property type="entry name" value="MATRIXIN"/>
</dbReference>
<dbReference type="PROSITE" id="PS51257">
    <property type="entry name" value="PROKAR_LIPOPROTEIN"/>
    <property type="match status" value="1"/>
</dbReference>
<feature type="binding site" evidence="11">
    <location>
        <position position="241"/>
    </location>
    <ligand>
        <name>Zn(2+)</name>
        <dbReference type="ChEBI" id="CHEBI:29105"/>
        <label>1</label>
    </ligand>
</feature>
<dbReference type="InterPro" id="IPR021190">
    <property type="entry name" value="Pept_M10A"/>
</dbReference>
<comment type="similarity">
    <text evidence="1">Belongs to the peptidase M10A family. Matrix metalloproteinases (MMPs) subfamily.</text>
</comment>
<dbReference type="GO" id="GO:0004222">
    <property type="term" value="F:metalloendopeptidase activity"/>
    <property type="evidence" value="ECO:0007669"/>
    <property type="project" value="InterPro"/>
</dbReference>
<keyword evidence="4 13" id="KW-0732">Signal</keyword>
<evidence type="ECO:0000256" key="7">
    <source>
        <dbReference type="ARBA" id="ARBA00023049"/>
    </source>
</evidence>
<comment type="caution">
    <text evidence="15">The sequence shown here is derived from an EMBL/GenBank/DDBJ whole genome shotgun (WGS) entry which is preliminary data.</text>
</comment>
<keyword evidence="3 11" id="KW-0479">Metal-binding</keyword>
<dbReference type="PANTHER" id="PTHR10201">
    <property type="entry name" value="MATRIX METALLOPROTEINASE"/>
    <property type="match status" value="1"/>
</dbReference>
<feature type="binding site" evidence="11">
    <location>
        <position position="224"/>
    </location>
    <ligand>
        <name>Ca(2+)</name>
        <dbReference type="ChEBI" id="CHEBI:29108"/>
        <label>3</label>
    </ligand>
</feature>
<dbReference type="GO" id="GO:0030198">
    <property type="term" value="P:extracellular matrix organization"/>
    <property type="evidence" value="ECO:0007669"/>
    <property type="project" value="TreeGrafter"/>
</dbReference>
<organism evidence="15 16">
    <name type="scientific">Eragrostis curvula</name>
    <name type="common">weeping love grass</name>
    <dbReference type="NCBI Taxonomy" id="38414"/>
    <lineage>
        <taxon>Eukaryota</taxon>
        <taxon>Viridiplantae</taxon>
        <taxon>Streptophyta</taxon>
        <taxon>Embryophyta</taxon>
        <taxon>Tracheophyta</taxon>
        <taxon>Spermatophyta</taxon>
        <taxon>Magnoliopsida</taxon>
        <taxon>Liliopsida</taxon>
        <taxon>Poales</taxon>
        <taxon>Poaceae</taxon>
        <taxon>PACMAD clade</taxon>
        <taxon>Chloridoideae</taxon>
        <taxon>Eragrostideae</taxon>
        <taxon>Eragrostidinae</taxon>
        <taxon>Eragrostis</taxon>
    </lineage>
</organism>
<comment type="cofactor">
    <cofactor evidence="11">
        <name>Ca(2+)</name>
        <dbReference type="ChEBI" id="CHEBI:29108"/>
    </cofactor>
    <text evidence="11">Can bind about 5 Ca(2+) ions per subunit.</text>
</comment>
<keyword evidence="5" id="KW-0378">Hydrolase</keyword>
<keyword evidence="9" id="KW-0325">Glycoprotein</keyword>
<dbReference type="EMBL" id="RWGY01000029">
    <property type="protein sequence ID" value="TVU20571.1"/>
    <property type="molecule type" value="Genomic_DNA"/>
</dbReference>
<feature type="binding site" evidence="11">
    <location>
        <position position="246"/>
    </location>
    <ligand>
        <name>Ca(2+)</name>
        <dbReference type="ChEBI" id="CHEBI:29108"/>
        <label>1</label>
    </ligand>
</feature>
<dbReference type="InterPro" id="IPR036365">
    <property type="entry name" value="PGBD-like_sf"/>
</dbReference>
<dbReference type="SUPFAM" id="SSF55486">
    <property type="entry name" value="Metalloproteases ('zincins'), catalytic domain"/>
    <property type="match status" value="1"/>
</dbReference>
<evidence type="ECO:0000256" key="2">
    <source>
        <dbReference type="ARBA" id="ARBA00022670"/>
    </source>
</evidence>
<feature type="transmembrane region" description="Helical" evidence="12">
    <location>
        <begin position="328"/>
        <end position="348"/>
    </location>
</feature>
<dbReference type="GO" id="GO:0030574">
    <property type="term" value="P:collagen catabolic process"/>
    <property type="evidence" value="ECO:0007669"/>
    <property type="project" value="TreeGrafter"/>
</dbReference>
<evidence type="ECO:0000256" key="12">
    <source>
        <dbReference type="SAM" id="Phobius"/>
    </source>
</evidence>